<keyword evidence="5 9" id="KW-0560">Oxidoreductase</keyword>
<keyword evidence="4 7" id="KW-0862">Zinc</keyword>
<dbReference type="GO" id="GO:0046294">
    <property type="term" value="P:formaldehyde catabolic process"/>
    <property type="evidence" value="ECO:0007669"/>
    <property type="project" value="TreeGrafter"/>
</dbReference>
<dbReference type="EC" id="1.1.1.90" evidence="9"/>
<gene>
    <name evidence="9" type="primary">xylB</name>
    <name evidence="9" type="ORF">MP11Mi_32590</name>
</gene>
<dbReference type="CDD" id="cd08278">
    <property type="entry name" value="benzyl_alcohol_DH"/>
    <property type="match status" value="1"/>
</dbReference>
<evidence type="ECO:0000256" key="4">
    <source>
        <dbReference type="ARBA" id="ARBA00022833"/>
    </source>
</evidence>
<comment type="similarity">
    <text evidence="2 7">Belongs to the zinc-containing alcohol dehydrogenase family.</text>
</comment>
<dbReference type="PANTHER" id="PTHR43880:SF12">
    <property type="entry name" value="ALCOHOL DEHYDROGENASE CLASS-3"/>
    <property type="match status" value="1"/>
</dbReference>
<dbReference type="PROSITE" id="PS00059">
    <property type="entry name" value="ADH_ZINC"/>
    <property type="match status" value="1"/>
</dbReference>
<accession>A0AA97CX45</accession>
<name>A0AA97CX45_9ACTN</name>
<evidence type="ECO:0000256" key="6">
    <source>
        <dbReference type="ARBA" id="ARBA00023027"/>
    </source>
</evidence>
<organism evidence="9">
    <name type="scientific">Gordonia sp. MP11Mi</name>
    <dbReference type="NCBI Taxonomy" id="3022769"/>
    <lineage>
        <taxon>Bacteria</taxon>
        <taxon>Bacillati</taxon>
        <taxon>Actinomycetota</taxon>
        <taxon>Actinomycetes</taxon>
        <taxon>Mycobacteriales</taxon>
        <taxon>Gordoniaceae</taxon>
        <taxon>Gordonia</taxon>
    </lineage>
</organism>
<dbReference type="GO" id="GO:0051903">
    <property type="term" value="F:S-(hydroxymethyl)glutathione dehydrogenase [NAD(P)+] activity"/>
    <property type="evidence" value="ECO:0007669"/>
    <property type="project" value="TreeGrafter"/>
</dbReference>
<dbReference type="InterPro" id="IPR020843">
    <property type="entry name" value="ER"/>
</dbReference>
<dbReference type="SMART" id="SM00829">
    <property type="entry name" value="PKS_ER"/>
    <property type="match status" value="1"/>
</dbReference>
<evidence type="ECO:0000256" key="5">
    <source>
        <dbReference type="ARBA" id="ARBA00023002"/>
    </source>
</evidence>
<comment type="cofactor">
    <cofactor evidence="1 7">
        <name>Zn(2+)</name>
        <dbReference type="ChEBI" id="CHEBI:29105"/>
    </cofactor>
</comment>
<dbReference type="AlphaFoldDB" id="A0AA97CX45"/>
<dbReference type="GO" id="GO:0005829">
    <property type="term" value="C:cytosol"/>
    <property type="evidence" value="ECO:0007669"/>
    <property type="project" value="TreeGrafter"/>
</dbReference>
<feature type="domain" description="Enoyl reductase (ER)" evidence="8">
    <location>
        <begin position="10"/>
        <end position="360"/>
    </location>
</feature>
<evidence type="ECO:0000256" key="2">
    <source>
        <dbReference type="ARBA" id="ARBA00008072"/>
    </source>
</evidence>
<dbReference type="RefSeq" id="WP_420039905.1">
    <property type="nucleotide sequence ID" value="NZ_CP128986.1"/>
</dbReference>
<evidence type="ECO:0000313" key="9">
    <source>
        <dbReference type="EMBL" id="WOC14145.1"/>
    </source>
</evidence>
<sequence length="362" mass="37547">MRAAVLNEVGGDLSIVELTATDLVAGEVLVKVHGVGVCHTDLTVIDGAMPQQTPIVLGHEGSGVVEAVGPGVTELSVGDHVVCSFTSCGECKRCATDLPAYCTRFAQLNYAGGRPDGSTTLVDGDGAPVHGNWFGQSSWATHAVASVANAVKVPDTLPVDMLGPLGCGLLTGAGAVLNVHRPKPGQSYGVWGLGPVGLAAIMAANASGCEPIIGVDPNPTRRELALEIGATAVYEPSDTLAKDLVRETQGGLDFTMEAVGAPSVIRQSLMALASPGSCVTVGFRGPKNPVELNQSHLLQGRSLRGVIEGDADPHELIPRLVRMWADGDFPFDKLITTYSFDDIATAIADFRAGTVIKPVLRP</sequence>
<dbReference type="Pfam" id="PF08240">
    <property type="entry name" value="ADH_N"/>
    <property type="match status" value="1"/>
</dbReference>
<dbReference type="PANTHER" id="PTHR43880">
    <property type="entry name" value="ALCOHOL DEHYDROGENASE"/>
    <property type="match status" value="1"/>
</dbReference>
<evidence type="ECO:0000256" key="3">
    <source>
        <dbReference type="ARBA" id="ARBA00022723"/>
    </source>
</evidence>
<proteinExistence type="inferred from homology"/>
<dbReference type="Gene3D" id="3.40.50.720">
    <property type="entry name" value="NAD(P)-binding Rossmann-like Domain"/>
    <property type="match status" value="1"/>
</dbReference>
<dbReference type="Gene3D" id="3.90.180.10">
    <property type="entry name" value="Medium-chain alcohol dehydrogenases, catalytic domain"/>
    <property type="match status" value="1"/>
</dbReference>
<dbReference type="Pfam" id="PF00107">
    <property type="entry name" value="ADH_zinc_N"/>
    <property type="match status" value="1"/>
</dbReference>
<dbReference type="InterPro" id="IPR013149">
    <property type="entry name" value="ADH-like_C"/>
</dbReference>
<dbReference type="InterPro" id="IPR002328">
    <property type="entry name" value="ADH_Zn_CS"/>
</dbReference>
<protein>
    <submittedName>
        <fullName evidence="9">Aryl-alcohol dehydrogenase</fullName>
        <ecNumber evidence="9">1.1.1.90</ecNumber>
    </submittedName>
</protein>
<dbReference type="GO" id="GO:0008270">
    <property type="term" value="F:zinc ion binding"/>
    <property type="evidence" value="ECO:0007669"/>
    <property type="project" value="InterPro"/>
</dbReference>
<dbReference type="InterPro" id="IPR036291">
    <property type="entry name" value="NAD(P)-bd_dom_sf"/>
</dbReference>
<dbReference type="InterPro" id="IPR011032">
    <property type="entry name" value="GroES-like_sf"/>
</dbReference>
<keyword evidence="3 7" id="KW-0479">Metal-binding</keyword>
<dbReference type="FunFam" id="3.40.50.720:FF:000003">
    <property type="entry name" value="S-(hydroxymethyl)glutathione dehydrogenase"/>
    <property type="match status" value="1"/>
</dbReference>
<evidence type="ECO:0000256" key="7">
    <source>
        <dbReference type="RuleBase" id="RU361277"/>
    </source>
</evidence>
<evidence type="ECO:0000256" key="1">
    <source>
        <dbReference type="ARBA" id="ARBA00001947"/>
    </source>
</evidence>
<reference evidence="9" key="1">
    <citation type="submission" date="2023-06" db="EMBL/GenBank/DDBJ databases">
        <title>Gordonia sp. nov. and Pseudochrobactrum sp. nov., two species isolated from the burying beetle Nicrophorus vespilloides.</title>
        <authorList>
            <person name="Poehlein A."/>
            <person name="Guzman J."/>
            <person name="Daniel R."/>
            <person name="Vilcinskas A."/>
        </authorList>
    </citation>
    <scope>NUCLEOTIDE SEQUENCE</scope>
    <source>
        <strain evidence="9">MP11Mi</strain>
    </source>
</reference>
<dbReference type="SUPFAM" id="SSF51735">
    <property type="entry name" value="NAD(P)-binding Rossmann-fold domains"/>
    <property type="match status" value="1"/>
</dbReference>
<keyword evidence="6" id="KW-0520">NAD</keyword>
<dbReference type="EMBL" id="CP128986">
    <property type="protein sequence ID" value="WOC14145.1"/>
    <property type="molecule type" value="Genomic_DNA"/>
</dbReference>
<evidence type="ECO:0000259" key="8">
    <source>
        <dbReference type="SMART" id="SM00829"/>
    </source>
</evidence>
<dbReference type="SUPFAM" id="SSF50129">
    <property type="entry name" value="GroES-like"/>
    <property type="match status" value="1"/>
</dbReference>
<dbReference type="GO" id="GO:0018456">
    <property type="term" value="F:aryl-alcohol dehydrogenase (NAD+) activity"/>
    <property type="evidence" value="ECO:0007669"/>
    <property type="project" value="UniProtKB-EC"/>
</dbReference>
<dbReference type="InterPro" id="IPR013154">
    <property type="entry name" value="ADH-like_N"/>
</dbReference>